<sequence>MQENPAVAIITRIIGGVTLVAISLYLLFSKFSTAINTPQQNNILILFLLLLMLLISRMTVLTKVGVAFIFPILFAVNFVYGTLAALLILWLSTMFFIFLALRPTPIDMFIHKGAGPVVTQTIYLSLWLVLVGISFAVIPSHEVLSNLRVFYLSWLAVYVTFMYFAYRIFTVDPIPQILLNVFASAGFQYLFITFFEASYRSYIIAMAV</sequence>
<keyword evidence="3" id="KW-1185">Reference proteome</keyword>
<evidence type="ECO:0000313" key="2">
    <source>
        <dbReference type="EMBL" id="HIJ99247.1"/>
    </source>
</evidence>
<keyword evidence="1" id="KW-0812">Transmembrane</keyword>
<feature type="transmembrane region" description="Helical" evidence="1">
    <location>
        <begin position="43"/>
        <end position="72"/>
    </location>
</feature>
<name>A0A832UYV7_9ARCH</name>
<dbReference type="AlphaFoldDB" id="A0A832UYV7"/>
<feature type="transmembrane region" description="Helical" evidence="1">
    <location>
        <begin position="122"/>
        <end position="141"/>
    </location>
</feature>
<dbReference type="EMBL" id="DVAD01000002">
    <property type="protein sequence ID" value="HIJ99247.1"/>
    <property type="molecule type" value="Genomic_DNA"/>
</dbReference>
<feature type="transmembrane region" description="Helical" evidence="1">
    <location>
        <begin position="78"/>
        <end position="101"/>
    </location>
</feature>
<evidence type="ECO:0000313" key="3">
    <source>
        <dbReference type="Proteomes" id="UP000604391"/>
    </source>
</evidence>
<evidence type="ECO:0000256" key="1">
    <source>
        <dbReference type="SAM" id="Phobius"/>
    </source>
</evidence>
<keyword evidence="1" id="KW-0472">Membrane</keyword>
<accession>A0A832UYV7</accession>
<reference evidence="2 3" key="1">
    <citation type="journal article" name="Nat. Commun.">
        <title>Undinarchaeota illuminate DPANN phylogeny and the impact of gene transfer on archaeal evolution.</title>
        <authorList>
            <person name="Dombrowski N."/>
            <person name="Williams T.A."/>
            <person name="Sun J."/>
            <person name="Woodcroft B.J."/>
            <person name="Lee J.H."/>
            <person name="Minh B.Q."/>
            <person name="Rinke C."/>
            <person name="Spang A."/>
        </authorList>
    </citation>
    <scope>NUCLEOTIDE SEQUENCE [LARGE SCALE GENOMIC DNA]</scope>
    <source>
        <strain evidence="2">MAG_bin17</strain>
    </source>
</reference>
<comment type="caution">
    <text evidence="2">The sequence shown here is derived from an EMBL/GenBank/DDBJ whole genome shotgun (WGS) entry which is preliminary data.</text>
</comment>
<protein>
    <submittedName>
        <fullName evidence="2">Uncharacterized protein</fullName>
    </submittedName>
</protein>
<organism evidence="2 3">
    <name type="scientific">Candidatus Undinarchaeum marinum</name>
    <dbReference type="NCBI Taxonomy" id="2756141"/>
    <lineage>
        <taxon>Archaea</taxon>
        <taxon>Candidatus Undinarchaeota</taxon>
        <taxon>Candidatus Undinarchaeia</taxon>
        <taxon>Candidatus Undinarchaeales</taxon>
        <taxon>Candidatus Undinarchaeaceae</taxon>
        <taxon>Candidatus Undinarchaeum</taxon>
    </lineage>
</organism>
<keyword evidence="1" id="KW-1133">Transmembrane helix</keyword>
<dbReference type="Proteomes" id="UP000604391">
    <property type="component" value="Unassembled WGS sequence"/>
</dbReference>
<gene>
    <name evidence="2" type="ORF">H1011_00275</name>
</gene>
<proteinExistence type="predicted"/>
<feature type="transmembrane region" description="Helical" evidence="1">
    <location>
        <begin position="147"/>
        <end position="165"/>
    </location>
</feature>
<feature type="transmembrane region" description="Helical" evidence="1">
    <location>
        <begin position="177"/>
        <end position="195"/>
    </location>
</feature>
<feature type="transmembrane region" description="Helical" evidence="1">
    <location>
        <begin position="6"/>
        <end position="28"/>
    </location>
</feature>